<name>A0A317VRC1_9EURO</name>
<gene>
    <name evidence="1" type="ORF">BO94DRAFT_208913</name>
</gene>
<protein>
    <submittedName>
        <fullName evidence="1">Uncharacterized protein</fullName>
    </submittedName>
</protein>
<dbReference type="Proteomes" id="UP000246702">
    <property type="component" value="Unassembled WGS sequence"/>
</dbReference>
<evidence type="ECO:0000313" key="2">
    <source>
        <dbReference type="Proteomes" id="UP000246702"/>
    </source>
</evidence>
<accession>A0A317VRC1</accession>
<proteinExistence type="predicted"/>
<organism evidence="1 2">
    <name type="scientific">Aspergillus sclerotioniger CBS 115572</name>
    <dbReference type="NCBI Taxonomy" id="1450535"/>
    <lineage>
        <taxon>Eukaryota</taxon>
        <taxon>Fungi</taxon>
        <taxon>Dikarya</taxon>
        <taxon>Ascomycota</taxon>
        <taxon>Pezizomycotina</taxon>
        <taxon>Eurotiomycetes</taxon>
        <taxon>Eurotiomycetidae</taxon>
        <taxon>Eurotiales</taxon>
        <taxon>Aspergillaceae</taxon>
        <taxon>Aspergillus</taxon>
        <taxon>Aspergillus subgen. Circumdati</taxon>
    </lineage>
</organism>
<comment type="caution">
    <text evidence="1">The sequence shown here is derived from an EMBL/GenBank/DDBJ whole genome shotgun (WGS) entry which is preliminary data.</text>
</comment>
<evidence type="ECO:0000313" key="1">
    <source>
        <dbReference type="EMBL" id="PWY76109.1"/>
    </source>
</evidence>
<dbReference type="GeneID" id="37108282"/>
<dbReference type="AlphaFoldDB" id="A0A317VRC1"/>
<dbReference type="RefSeq" id="XP_025464106.1">
    <property type="nucleotide sequence ID" value="XM_025606139.1"/>
</dbReference>
<keyword evidence="2" id="KW-1185">Reference proteome</keyword>
<sequence length="168" mass="19155">MPKKQRLELYTIPRLSPRISPIFQLPLCACQALTLSVSTYRNISHPLHNGRLELVSIRHRLLRLPCLDRLRSLIILVRIVNFPPGSLRFAAQGDLEYAERTAGKAAGGRLARHVEGHVERCFESRLDEHLESTGKAVGMDIWRPAGRAIWKAARIDIWRPAWVTARRP</sequence>
<reference evidence="1 2" key="1">
    <citation type="submission" date="2016-12" db="EMBL/GenBank/DDBJ databases">
        <title>The genomes of Aspergillus section Nigri reveals drivers in fungal speciation.</title>
        <authorList>
            <consortium name="DOE Joint Genome Institute"/>
            <person name="Vesth T.C."/>
            <person name="Nybo J."/>
            <person name="Theobald S."/>
            <person name="Brandl J."/>
            <person name="Frisvad J.C."/>
            <person name="Nielsen K.F."/>
            <person name="Lyhne E.K."/>
            <person name="Kogle M.E."/>
            <person name="Kuo A."/>
            <person name="Riley R."/>
            <person name="Clum A."/>
            <person name="Nolan M."/>
            <person name="Lipzen A."/>
            <person name="Salamov A."/>
            <person name="Henrissat B."/>
            <person name="Wiebenga A."/>
            <person name="De Vries R.P."/>
            <person name="Grigoriev I.V."/>
            <person name="Mortensen U.H."/>
            <person name="Andersen M.R."/>
            <person name="Baker S.E."/>
        </authorList>
    </citation>
    <scope>NUCLEOTIDE SEQUENCE [LARGE SCALE GENOMIC DNA]</scope>
    <source>
        <strain evidence="1 2">CBS 115572</strain>
    </source>
</reference>
<dbReference type="EMBL" id="MSFK01000028">
    <property type="protein sequence ID" value="PWY76109.1"/>
    <property type="molecule type" value="Genomic_DNA"/>
</dbReference>